<dbReference type="GO" id="GO:0071555">
    <property type="term" value="P:cell wall organization"/>
    <property type="evidence" value="ECO:0007669"/>
    <property type="project" value="UniProtKB-UniRule"/>
</dbReference>
<dbReference type="InterPro" id="IPR045380">
    <property type="entry name" value="LD_TPept_scaffold_dom"/>
</dbReference>
<accession>H6SQ32</accession>
<evidence type="ECO:0000256" key="7">
    <source>
        <dbReference type="PROSITE-ProRule" id="PRU01373"/>
    </source>
</evidence>
<dbReference type="PANTHER" id="PTHR41533:SF2">
    <property type="entry name" value="BLR7131 PROTEIN"/>
    <property type="match status" value="1"/>
</dbReference>
<evidence type="ECO:0000256" key="5">
    <source>
        <dbReference type="ARBA" id="ARBA00022984"/>
    </source>
</evidence>
<name>H6SQ32_PARPM</name>
<feature type="region of interest" description="Disordered" evidence="8">
    <location>
        <begin position="239"/>
        <end position="268"/>
    </location>
</feature>
<dbReference type="Pfam" id="PF20142">
    <property type="entry name" value="Scaffold"/>
    <property type="match status" value="1"/>
</dbReference>
<keyword evidence="4 7" id="KW-0133">Cell shape</keyword>
<sequence length="584" mass="63783">MVLVLNRRGLPRRVAWSGGVWAGARGAWWWAVSWLEPPGAGMPVPRPPPPPPPPIRPPPSEAPAPLSVPEATSVSAAPLLGALGQDPLGSHLAALYAERLYAPFWVEPAGLTPRGRLLLDTLGRAPEEGLDSGAYDLESIGQRLQSGTVEDRLVAEALISRATARFFLDRLLGQTRRLVSFDEQRSLLQREEGRTLQGLLADAAAAPSLPAMLASLEPRSLQYRRLIGALAHAHKQHAAGARRPASGGEPALATMPGPSIRPGDQDPRVPLVRRRLGGGGGASPVYDATLVDAVRAFQSVHGLTPDGILGRETLSELAHGPAVGVDRLRLALERWRLLPRNLGSIHLLVNVPQYELFVYEGQREALRMRVAVGRPNDPTPLFSDDIDYMEFNPYWNVPASIAREEVLPRQAEDPAYLARRGFTLVPRDAGQREEDAEAVSARSYRLRQDPGPNNPLGTVKFMFPNKYAVYLHDTNAPRVFGRSFRAVSHGCVRVQEPAALADYLLGRFTARPGQTALSFKGTRPRVVRLAWPAPVHLTYFTAWIDAPGGPVRYSPDVYEQDPPLVRRLEDSVAKPGSKETMAAR</sequence>
<evidence type="ECO:0000256" key="1">
    <source>
        <dbReference type="ARBA" id="ARBA00004752"/>
    </source>
</evidence>
<dbReference type="PATRIC" id="fig|1150469.3.peg.779"/>
<reference evidence="10 11" key="1">
    <citation type="submission" date="2012-02" db="EMBL/GenBank/DDBJ databases">
        <title>Shotgun genome sequence of Phaeospirillum photometricum DSM 122.</title>
        <authorList>
            <person name="Duquesne K."/>
            <person name="Sturgis J."/>
        </authorList>
    </citation>
    <scope>NUCLEOTIDE SEQUENCE [LARGE SCALE GENOMIC DNA]</scope>
    <source>
        <strain evidence="11">DSM122</strain>
    </source>
</reference>
<dbReference type="InterPro" id="IPR038063">
    <property type="entry name" value="Transpep_catalytic_dom"/>
</dbReference>
<dbReference type="Pfam" id="PF01471">
    <property type="entry name" value="PG_binding_1"/>
    <property type="match status" value="1"/>
</dbReference>
<dbReference type="Proteomes" id="UP000033220">
    <property type="component" value="Chromosome DSM 122"/>
</dbReference>
<dbReference type="HOGENOM" id="CLU_020360_3_4_5"/>
<feature type="domain" description="L,D-TPase catalytic" evidence="9">
    <location>
        <begin position="345"/>
        <end position="527"/>
    </location>
</feature>
<dbReference type="Gene3D" id="2.40.440.10">
    <property type="entry name" value="L,D-transpeptidase catalytic domain-like"/>
    <property type="match status" value="1"/>
</dbReference>
<dbReference type="UniPathway" id="UPA00219"/>
<dbReference type="GO" id="GO:0008360">
    <property type="term" value="P:regulation of cell shape"/>
    <property type="evidence" value="ECO:0007669"/>
    <property type="project" value="UniProtKB-UniRule"/>
</dbReference>
<proteinExistence type="inferred from homology"/>
<dbReference type="AlphaFoldDB" id="H6SQ32"/>
<comment type="pathway">
    <text evidence="1 7">Cell wall biogenesis; peptidoglycan biosynthesis.</text>
</comment>
<dbReference type="PROSITE" id="PS52029">
    <property type="entry name" value="LD_TPASE"/>
    <property type="match status" value="1"/>
</dbReference>
<dbReference type="Pfam" id="PF03734">
    <property type="entry name" value="YkuD"/>
    <property type="match status" value="1"/>
</dbReference>
<dbReference type="InterPro" id="IPR052905">
    <property type="entry name" value="LD-transpeptidase_YkuD-like"/>
</dbReference>
<dbReference type="EMBL" id="HE663493">
    <property type="protein sequence ID" value="CCG07302.1"/>
    <property type="molecule type" value="Genomic_DNA"/>
</dbReference>
<dbReference type="STRING" id="1150469.RSPPHO_00676"/>
<dbReference type="PANTHER" id="PTHR41533">
    <property type="entry name" value="L,D-TRANSPEPTIDASE HI_1667-RELATED"/>
    <property type="match status" value="1"/>
</dbReference>
<dbReference type="GO" id="GO:0016740">
    <property type="term" value="F:transferase activity"/>
    <property type="evidence" value="ECO:0007669"/>
    <property type="project" value="UniProtKB-KW"/>
</dbReference>
<keyword evidence="11" id="KW-1185">Reference proteome</keyword>
<keyword evidence="6 7" id="KW-0961">Cell wall biogenesis/degradation</keyword>
<gene>
    <name evidence="10" type="ORF">RSPPHO_00676</name>
</gene>
<evidence type="ECO:0000259" key="9">
    <source>
        <dbReference type="PROSITE" id="PS52029"/>
    </source>
</evidence>
<keyword evidence="3" id="KW-0808">Transferase</keyword>
<evidence type="ECO:0000256" key="4">
    <source>
        <dbReference type="ARBA" id="ARBA00022960"/>
    </source>
</evidence>
<feature type="region of interest" description="Disordered" evidence="8">
    <location>
        <begin position="45"/>
        <end position="68"/>
    </location>
</feature>
<feature type="compositionally biased region" description="Pro residues" evidence="8">
    <location>
        <begin position="45"/>
        <end position="62"/>
    </location>
</feature>
<evidence type="ECO:0000313" key="10">
    <source>
        <dbReference type="EMBL" id="CCG07302.1"/>
    </source>
</evidence>
<dbReference type="GO" id="GO:0004180">
    <property type="term" value="F:carboxypeptidase activity"/>
    <property type="evidence" value="ECO:0007669"/>
    <property type="project" value="UniProtKB-ARBA"/>
</dbReference>
<dbReference type="SUPFAM" id="SSF141523">
    <property type="entry name" value="L,D-transpeptidase catalytic domain-like"/>
    <property type="match status" value="1"/>
</dbReference>
<dbReference type="KEGG" id="rpm:RSPPHO_00676"/>
<dbReference type="InterPro" id="IPR036365">
    <property type="entry name" value="PGBD-like_sf"/>
</dbReference>
<feature type="active site" description="Nucleophile" evidence="7">
    <location>
        <position position="491"/>
    </location>
</feature>
<evidence type="ECO:0000313" key="11">
    <source>
        <dbReference type="Proteomes" id="UP000033220"/>
    </source>
</evidence>
<evidence type="ECO:0000256" key="2">
    <source>
        <dbReference type="ARBA" id="ARBA00005992"/>
    </source>
</evidence>
<dbReference type="InterPro" id="IPR002477">
    <property type="entry name" value="Peptidoglycan-bd-like"/>
</dbReference>
<dbReference type="InterPro" id="IPR036366">
    <property type="entry name" value="PGBDSf"/>
</dbReference>
<dbReference type="InterPro" id="IPR005490">
    <property type="entry name" value="LD_TPept_cat_dom"/>
</dbReference>
<dbReference type="Gene3D" id="1.10.101.10">
    <property type="entry name" value="PGBD-like superfamily/PGBD"/>
    <property type="match status" value="1"/>
</dbReference>
<evidence type="ECO:0000256" key="3">
    <source>
        <dbReference type="ARBA" id="ARBA00022679"/>
    </source>
</evidence>
<evidence type="ECO:0000256" key="6">
    <source>
        <dbReference type="ARBA" id="ARBA00023316"/>
    </source>
</evidence>
<comment type="similarity">
    <text evidence="2">Belongs to the YkuD family.</text>
</comment>
<dbReference type="CDD" id="cd16913">
    <property type="entry name" value="YkuD_like"/>
    <property type="match status" value="1"/>
</dbReference>
<keyword evidence="5 7" id="KW-0573">Peptidoglycan synthesis</keyword>
<dbReference type="SUPFAM" id="SSF47090">
    <property type="entry name" value="PGBD-like"/>
    <property type="match status" value="1"/>
</dbReference>
<dbReference type="eggNOG" id="COG2989">
    <property type="taxonomic scope" value="Bacteria"/>
</dbReference>
<evidence type="ECO:0000256" key="8">
    <source>
        <dbReference type="SAM" id="MobiDB-lite"/>
    </source>
</evidence>
<feature type="active site" description="Proton donor/acceptor" evidence="7">
    <location>
        <position position="472"/>
    </location>
</feature>
<organism evidence="10 11">
    <name type="scientific">Pararhodospirillum photometricum DSM 122</name>
    <dbReference type="NCBI Taxonomy" id="1150469"/>
    <lineage>
        <taxon>Bacteria</taxon>
        <taxon>Pseudomonadati</taxon>
        <taxon>Pseudomonadota</taxon>
        <taxon>Alphaproteobacteria</taxon>
        <taxon>Rhodospirillales</taxon>
        <taxon>Rhodospirillaceae</taxon>
        <taxon>Pararhodospirillum</taxon>
    </lineage>
</organism>
<protein>
    <submittedName>
        <fullName evidence="10">ErfK/YbiS/YcfS/YnhG</fullName>
    </submittedName>
</protein>
<dbReference type="GO" id="GO:0009252">
    <property type="term" value="P:peptidoglycan biosynthetic process"/>
    <property type="evidence" value="ECO:0007669"/>
    <property type="project" value="UniProtKB-UniPathway"/>
</dbReference>